<dbReference type="Gene3D" id="2.160.20.120">
    <property type="match status" value="1"/>
</dbReference>
<evidence type="ECO:0000259" key="2">
    <source>
        <dbReference type="Pfam" id="PF13349"/>
    </source>
</evidence>
<organism evidence="3 4">
    <name type="scientific">Paenibacillus curdlanolyticus YK9</name>
    <dbReference type="NCBI Taxonomy" id="717606"/>
    <lineage>
        <taxon>Bacteria</taxon>
        <taxon>Bacillati</taxon>
        <taxon>Bacillota</taxon>
        <taxon>Bacilli</taxon>
        <taxon>Bacillales</taxon>
        <taxon>Paenibacillaceae</taxon>
        <taxon>Paenibacillus</taxon>
    </lineage>
</organism>
<keyword evidence="4" id="KW-1185">Reference proteome</keyword>
<keyword evidence="1" id="KW-0472">Membrane</keyword>
<accession>E0IGH4</accession>
<evidence type="ECO:0000313" key="3">
    <source>
        <dbReference type="EMBL" id="EFM08414.1"/>
    </source>
</evidence>
<dbReference type="InterPro" id="IPR025164">
    <property type="entry name" value="Toastrack_DUF4097"/>
</dbReference>
<reference evidence="3 4" key="1">
    <citation type="submission" date="2010-07" db="EMBL/GenBank/DDBJ databases">
        <title>The draft genome of Paenibacillus curdlanolyticus YK9.</title>
        <authorList>
            <consortium name="US DOE Joint Genome Institute (JGI-PGF)"/>
            <person name="Lucas S."/>
            <person name="Copeland A."/>
            <person name="Lapidus A."/>
            <person name="Cheng J.-F."/>
            <person name="Bruce D."/>
            <person name="Goodwin L."/>
            <person name="Pitluck S."/>
            <person name="Land M.L."/>
            <person name="Hauser L."/>
            <person name="Chang Y.-J."/>
            <person name="Jeffries C."/>
            <person name="Anderson I.J."/>
            <person name="Johnson E."/>
            <person name="Loganathan U."/>
            <person name="Mulhopadhyay B."/>
            <person name="Kyrpides N."/>
            <person name="Woyke T.J."/>
        </authorList>
    </citation>
    <scope>NUCLEOTIDE SEQUENCE [LARGE SCALE GENOMIC DNA]</scope>
    <source>
        <strain evidence="3 4">YK9</strain>
    </source>
</reference>
<dbReference type="AlphaFoldDB" id="E0IGH4"/>
<dbReference type="EMBL" id="AEDD01000018">
    <property type="protein sequence ID" value="EFM08414.1"/>
    <property type="molecule type" value="Genomic_DNA"/>
</dbReference>
<feature type="domain" description="DUF4097" evidence="2">
    <location>
        <begin position="133"/>
        <end position="272"/>
    </location>
</feature>
<evidence type="ECO:0000256" key="1">
    <source>
        <dbReference type="SAM" id="Phobius"/>
    </source>
</evidence>
<dbReference type="Pfam" id="PF13349">
    <property type="entry name" value="DUF4097"/>
    <property type="match status" value="1"/>
</dbReference>
<name>E0IGH4_9BACL</name>
<sequence length="277" mass="29826">MRKWVGIGLILIAVGVVGLLLPWSHWREDWFSTVPVMKESTLKADGVKGLAVHADSEDVRIVPGKDGVIVARLEGKISKKKERKINLETAMADGVLDVKVKHQQSFEMGVSIVRLKLTLEVPSRVYDSLSVNTDSGDIELVDLSANEVKLESDSGDMALRKLQAKSIAAASDSGDQLFEDTEGALRAKLDSGDVRWRAAQLAWAADVESDSGDVVYELSQKPVNGTIDFRSDSGDGAVGWGAGIVDSGGTLQQIFGSGDPILKVRTDSGDFTMGERK</sequence>
<evidence type="ECO:0000313" key="4">
    <source>
        <dbReference type="Proteomes" id="UP000005387"/>
    </source>
</evidence>
<keyword evidence="1" id="KW-1133">Transmembrane helix</keyword>
<proteinExistence type="predicted"/>
<keyword evidence="1" id="KW-0812">Transmembrane</keyword>
<feature type="transmembrane region" description="Helical" evidence="1">
    <location>
        <begin position="7"/>
        <end position="26"/>
    </location>
</feature>
<dbReference type="OrthoDB" id="2653282at2"/>
<dbReference type="RefSeq" id="WP_006040745.1">
    <property type="nucleotide sequence ID" value="NZ_AEDD01000018.1"/>
</dbReference>
<dbReference type="Proteomes" id="UP000005387">
    <property type="component" value="Unassembled WGS sequence"/>
</dbReference>
<protein>
    <recommendedName>
        <fullName evidence="2">DUF4097 domain-containing protein</fullName>
    </recommendedName>
</protein>
<dbReference type="STRING" id="717606.PaecuDRAFT_4767"/>
<gene>
    <name evidence="3" type="ORF">PaecuDRAFT_4767</name>
</gene>
<dbReference type="eggNOG" id="COG3595">
    <property type="taxonomic scope" value="Bacteria"/>
</dbReference>